<gene>
    <name evidence="3" type="ORF">CAUJ_LOCUS9599</name>
</gene>
<keyword evidence="1" id="KW-0175">Coiled coil</keyword>
<evidence type="ECO:0000313" key="4">
    <source>
        <dbReference type="Proteomes" id="UP000835052"/>
    </source>
</evidence>
<dbReference type="InterPro" id="IPR027267">
    <property type="entry name" value="AH/BAR_dom_sf"/>
</dbReference>
<proteinExistence type="predicted"/>
<organism evidence="3 4">
    <name type="scientific">Caenorhabditis auriculariae</name>
    <dbReference type="NCBI Taxonomy" id="2777116"/>
    <lineage>
        <taxon>Eukaryota</taxon>
        <taxon>Metazoa</taxon>
        <taxon>Ecdysozoa</taxon>
        <taxon>Nematoda</taxon>
        <taxon>Chromadorea</taxon>
        <taxon>Rhabditida</taxon>
        <taxon>Rhabditina</taxon>
        <taxon>Rhabditomorpha</taxon>
        <taxon>Rhabditoidea</taxon>
        <taxon>Rhabditidae</taxon>
        <taxon>Peloderinae</taxon>
        <taxon>Caenorhabditis</taxon>
    </lineage>
</organism>
<feature type="compositionally biased region" description="Basic and acidic residues" evidence="2">
    <location>
        <begin position="289"/>
        <end position="303"/>
    </location>
</feature>
<dbReference type="Gene3D" id="1.20.1270.60">
    <property type="entry name" value="Arfaptin homology (AH) domain/BAR domain"/>
    <property type="match status" value="1"/>
</dbReference>
<name>A0A8S1HKA8_9PELO</name>
<evidence type="ECO:0000256" key="1">
    <source>
        <dbReference type="SAM" id="Coils"/>
    </source>
</evidence>
<feature type="compositionally biased region" description="Polar residues" evidence="2">
    <location>
        <begin position="265"/>
        <end position="281"/>
    </location>
</feature>
<evidence type="ECO:0000313" key="3">
    <source>
        <dbReference type="EMBL" id="CAD6193680.1"/>
    </source>
</evidence>
<sequence>MPVTKRRSVEPCDKSRPLLSSTALRKTQSSGFLEKFRRTKPTVSSGLECFEEAAKLICRAATLQRQGAVRLAEWATQGGNTAMEDVTKKLAELYVLHETEQRNLLHTIAGCVQKLQRVDDSLEMDEQQKEAERRLADVTEREKKLQAEMKKDPGSNSDQIRKNLRQMLTTAEEKERIERTLDSYRAENEVVKMLRFRTGMKRLAEAYVDNLSRTQDIFLCQREISELVPALATEDVRNVRYEGAYVSREKVDRVRRSLDRASMPPANQLNELESPRSQLLGTPQRRRRSEPPTRHLYSRHREFASPSNNEAIVPETPPPPYRR</sequence>
<reference evidence="3" key="1">
    <citation type="submission" date="2020-10" db="EMBL/GenBank/DDBJ databases">
        <authorList>
            <person name="Kikuchi T."/>
        </authorList>
    </citation>
    <scope>NUCLEOTIDE SEQUENCE</scope>
    <source>
        <strain evidence="3">NKZ352</strain>
    </source>
</reference>
<protein>
    <submittedName>
        <fullName evidence="3">Uncharacterized protein</fullName>
    </submittedName>
</protein>
<feature type="region of interest" description="Disordered" evidence="2">
    <location>
        <begin position="255"/>
        <end position="323"/>
    </location>
</feature>
<comment type="caution">
    <text evidence="3">The sequence shown here is derived from an EMBL/GenBank/DDBJ whole genome shotgun (WGS) entry which is preliminary data.</text>
</comment>
<keyword evidence="4" id="KW-1185">Reference proteome</keyword>
<dbReference type="Proteomes" id="UP000835052">
    <property type="component" value="Unassembled WGS sequence"/>
</dbReference>
<dbReference type="OrthoDB" id="5803434at2759"/>
<dbReference type="EMBL" id="CAJGYM010000037">
    <property type="protein sequence ID" value="CAD6193680.1"/>
    <property type="molecule type" value="Genomic_DNA"/>
</dbReference>
<evidence type="ECO:0000256" key="2">
    <source>
        <dbReference type="SAM" id="MobiDB-lite"/>
    </source>
</evidence>
<accession>A0A8S1HKA8</accession>
<feature type="coiled-coil region" evidence="1">
    <location>
        <begin position="121"/>
        <end position="187"/>
    </location>
</feature>
<dbReference type="AlphaFoldDB" id="A0A8S1HKA8"/>